<evidence type="ECO:0000256" key="3">
    <source>
        <dbReference type="SAM" id="MobiDB-lite"/>
    </source>
</evidence>
<feature type="non-terminal residue" evidence="5">
    <location>
        <position position="116"/>
    </location>
</feature>
<evidence type="ECO:0000313" key="5">
    <source>
        <dbReference type="EMBL" id="EPS65673.1"/>
    </source>
</evidence>
<gene>
    <name evidence="5" type="ORF">M569_09104</name>
</gene>
<dbReference type="PROSITE" id="PS50102">
    <property type="entry name" value="RRM"/>
    <property type="match status" value="1"/>
</dbReference>
<reference evidence="5 6" key="1">
    <citation type="journal article" date="2013" name="BMC Genomics">
        <title>The miniature genome of a carnivorous plant Genlisea aurea contains a low number of genes and short non-coding sequences.</title>
        <authorList>
            <person name="Leushkin E.V."/>
            <person name="Sutormin R.A."/>
            <person name="Nabieva E.R."/>
            <person name="Penin A.A."/>
            <person name="Kondrashov A.S."/>
            <person name="Logacheva M.D."/>
        </authorList>
    </citation>
    <scope>NUCLEOTIDE SEQUENCE [LARGE SCALE GENOMIC DNA]</scope>
</reference>
<dbReference type="AlphaFoldDB" id="S8DRC8"/>
<proteinExistence type="predicted"/>
<protein>
    <recommendedName>
        <fullName evidence="4">RRM domain-containing protein</fullName>
    </recommendedName>
</protein>
<dbReference type="SMART" id="SM00360">
    <property type="entry name" value="RRM"/>
    <property type="match status" value="1"/>
</dbReference>
<evidence type="ECO:0000256" key="2">
    <source>
        <dbReference type="PROSITE-ProRule" id="PRU00176"/>
    </source>
</evidence>
<evidence type="ECO:0000256" key="1">
    <source>
        <dbReference type="ARBA" id="ARBA00022884"/>
    </source>
</evidence>
<keyword evidence="1 2" id="KW-0694">RNA-binding</keyword>
<dbReference type="InterPro" id="IPR012677">
    <property type="entry name" value="Nucleotide-bd_a/b_plait_sf"/>
</dbReference>
<dbReference type="OrthoDB" id="439808at2759"/>
<evidence type="ECO:0000313" key="6">
    <source>
        <dbReference type="Proteomes" id="UP000015453"/>
    </source>
</evidence>
<sequence>KSLPMHDDPYAKRESPFSHDSRGRHPSPDRPYVNKYKMNDSEEEPSEVLWIGFPAQLKVDEFVLRKAFSPFGELEKITSFPGRTYAFVRFRNVASACRAKETLQGKLLANPRVRIC</sequence>
<comment type="caution">
    <text evidence="5">The sequence shown here is derived from an EMBL/GenBank/DDBJ whole genome shotgun (WGS) entry which is preliminary data.</text>
</comment>
<dbReference type="InterPro" id="IPR035979">
    <property type="entry name" value="RBD_domain_sf"/>
</dbReference>
<name>S8DRC8_9LAMI</name>
<dbReference type="PANTHER" id="PTHR23189">
    <property type="entry name" value="RNA RECOGNITION MOTIF-CONTAINING"/>
    <property type="match status" value="1"/>
</dbReference>
<dbReference type="Gene3D" id="3.30.70.330">
    <property type="match status" value="1"/>
</dbReference>
<dbReference type="GO" id="GO:0003723">
    <property type="term" value="F:RNA binding"/>
    <property type="evidence" value="ECO:0007669"/>
    <property type="project" value="UniProtKB-UniRule"/>
</dbReference>
<dbReference type="SUPFAM" id="SSF54928">
    <property type="entry name" value="RNA-binding domain, RBD"/>
    <property type="match status" value="1"/>
</dbReference>
<feature type="non-terminal residue" evidence="5">
    <location>
        <position position="1"/>
    </location>
</feature>
<dbReference type="EMBL" id="AUSU01004104">
    <property type="protein sequence ID" value="EPS65673.1"/>
    <property type="molecule type" value="Genomic_DNA"/>
</dbReference>
<feature type="region of interest" description="Disordered" evidence="3">
    <location>
        <begin position="1"/>
        <end position="39"/>
    </location>
</feature>
<dbReference type="Pfam" id="PF00076">
    <property type="entry name" value="RRM_1"/>
    <property type="match status" value="1"/>
</dbReference>
<dbReference type="Proteomes" id="UP000015453">
    <property type="component" value="Unassembled WGS sequence"/>
</dbReference>
<keyword evidence="6" id="KW-1185">Reference proteome</keyword>
<organism evidence="5 6">
    <name type="scientific">Genlisea aurea</name>
    <dbReference type="NCBI Taxonomy" id="192259"/>
    <lineage>
        <taxon>Eukaryota</taxon>
        <taxon>Viridiplantae</taxon>
        <taxon>Streptophyta</taxon>
        <taxon>Embryophyta</taxon>
        <taxon>Tracheophyta</taxon>
        <taxon>Spermatophyta</taxon>
        <taxon>Magnoliopsida</taxon>
        <taxon>eudicotyledons</taxon>
        <taxon>Gunneridae</taxon>
        <taxon>Pentapetalae</taxon>
        <taxon>asterids</taxon>
        <taxon>lamiids</taxon>
        <taxon>Lamiales</taxon>
        <taxon>Lentibulariaceae</taxon>
        <taxon>Genlisea</taxon>
    </lineage>
</organism>
<dbReference type="FunFam" id="3.30.70.330:FF:000522">
    <property type="entry name" value="RNA recognition motif (RRM)-containing protein"/>
    <property type="match status" value="1"/>
</dbReference>
<dbReference type="CDD" id="cd00590">
    <property type="entry name" value="RRM_SF"/>
    <property type="match status" value="1"/>
</dbReference>
<feature type="domain" description="RRM" evidence="4">
    <location>
        <begin position="47"/>
        <end position="116"/>
    </location>
</feature>
<dbReference type="InterPro" id="IPR000504">
    <property type="entry name" value="RRM_dom"/>
</dbReference>
<feature type="compositionally biased region" description="Basic and acidic residues" evidence="3">
    <location>
        <begin position="1"/>
        <end position="28"/>
    </location>
</feature>
<accession>S8DRC8</accession>
<evidence type="ECO:0000259" key="4">
    <source>
        <dbReference type="PROSITE" id="PS50102"/>
    </source>
</evidence>